<dbReference type="EMBL" id="JAERWL010000002">
    <property type="protein sequence ID" value="MBM9475214.1"/>
    <property type="molecule type" value="Genomic_DNA"/>
</dbReference>
<keyword evidence="1" id="KW-0328">Glycosyltransferase</keyword>
<dbReference type="PANTHER" id="PTHR12526">
    <property type="entry name" value="GLYCOSYLTRANSFERASE"/>
    <property type="match status" value="1"/>
</dbReference>
<evidence type="ECO:0000313" key="7">
    <source>
        <dbReference type="Proteomes" id="UP000663801"/>
    </source>
</evidence>
<sequence length="771" mass="83544">MRVAVVSTFPPRPCGIGTFSQDLRAALRESSPTIDVDIISIVREQTEQTDPDVLPLIRQDVRSDYPAVAQIVDSRGTDVVLVEHEYGIFGGPDGAYLLSLVQELSQPLVLTLHTVLSRPSVSQAETLRALCRHATLVTVFTETARRMVVSQRLVAPERIRVVPHGAPTILLPHSPSKDVRVAVGGPAAADTSRPAIERLEGRTVLSTFGLISEGKALEVAIRALPAVVAAHPEVLYLIAGQTHPEVVKREGEKYRLGLERLVRDLGLTDHVHFLDRFLTDEELAALLASTDIYLTPYRSREQIVSGALTFAVAAGCPVVSTPYYYAEDLLASGAGVLVPFDDSPALGRAVIDFLDDPQRLAAARTEARRVGAKLAWPAVGGQIMTVLREARELGPAGRRKPVAPASGPRLRPDHLLSLSDDVGIIQHARGVVPLRSSGYCVDDVARQVIVAIGMERSGDSGVYDRMLARGLAFLLHAFDPDTGLMRNFMGYDRQWLDEPHDGDHLGRTAWALGAVVAAHPPRSVRRPALDLLRAMADRLRTVDSLRAAALTVVGLTRPELDALPGDLVDLLRALSTRLLSAYRDWNREGWHWFEPTLTYDNARLPQALIAAGERLGDSGMVDAGLEALQWYADECGLAGEHVRLVGNRWRSAQDDHDDPDLPVGDSPPSEGDEQPLDASALAEAFADARRVTGDEAHGVLAVRSLEWFYGRNRLGVPVYDFATGGCHDGLGDEALNDNEGAESTLAFLQALLELENAGLQSSLPPSSSSSR</sequence>
<dbReference type="PANTHER" id="PTHR12526:SF572">
    <property type="entry name" value="BLL5144 PROTEIN"/>
    <property type="match status" value="1"/>
</dbReference>
<name>A0A939C420_9ACTN</name>
<feature type="region of interest" description="Disordered" evidence="3">
    <location>
        <begin position="651"/>
        <end position="676"/>
    </location>
</feature>
<dbReference type="Proteomes" id="UP000663801">
    <property type="component" value="Unassembled WGS sequence"/>
</dbReference>
<dbReference type="RefSeq" id="WP_205255354.1">
    <property type="nucleotide sequence ID" value="NZ_BAAAPV010000001.1"/>
</dbReference>
<dbReference type="AlphaFoldDB" id="A0A939C420"/>
<feature type="domain" description="Glycosyltransferase subfamily 4-like N-terminal" evidence="5">
    <location>
        <begin position="60"/>
        <end position="166"/>
    </location>
</feature>
<organism evidence="6 7">
    <name type="scientific">Nakamurella flavida</name>
    <dbReference type="NCBI Taxonomy" id="363630"/>
    <lineage>
        <taxon>Bacteria</taxon>
        <taxon>Bacillati</taxon>
        <taxon>Actinomycetota</taxon>
        <taxon>Actinomycetes</taxon>
        <taxon>Nakamurellales</taxon>
        <taxon>Nakamurellaceae</taxon>
        <taxon>Nakamurella</taxon>
    </lineage>
</organism>
<dbReference type="Gene3D" id="3.40.50.2000">
    <property type="entry name" value="Glycogen Phosphorylase B"/>
    <property type="match status" value="2"/>
</dbReference>
<comment type="caution">
    <text evidence="6">The sequence shown here is derived from an EMBL/GenBank/DDBJ whole genome shotgun (WGS) entry which is preliminary data.</text>
</comment>
<dbReference type="CDD" id="cd03822">
    <property type="entry name" value="GT4_mannosyltransferase-like"/>
    <property type="match status" value="1"/>
</dbReference>
<dbReference type="SUPFAM" id="SSF53756">
    <property type="entry name" value="UDP-Glycosyltransferase/glycogen phosphorylase"/>
    <property type="match status" value="1"/>
</dbReference>
<dbReference type="InterPro" id="IPR001296">
    <property type="entry name" value="Glyco_trans_1"/>
</dbReference>
<evidence type="ECO:0000259" key="5">
    <source>
        <dbReference type="Pfam" id="PF13439"/>
    </source>
</evidence>
<accession>A0A939C420</accession>
<feature type="domain" description="Glycosyl transferase family 1" evidence="4">
    <location>
        <begin position="195"/>
        <end position="369"/>
    </location>
</feature>
<evidence type="ECO:0000259" key="4">
    <source>
        <dbReference type="Pfam" id="PF00534"/>
    </source>
</evidence>
<proteinExistence type="predicted"/>
<dbReference type="GO" id="GO:0016757">
    <property type="term" value="F:glycosyltransferase activity"/>
    <property type="evidence" value="ECO:0007669"/>
    <property type="project" value="UniProtKB-KW"/>
</dbReference>
<evidence type="ECO:0000256" key="1">
    <source>
        <dbReference type="ARBA" id="ARBA00022676"/>
    </source>
</evidence>
<keyword evidence="2" id="KW-0808">Transferase</keyword>
<evidence type="ECO:0000313" key="6">
    <source>
        <dbReference type="EMBL" id="MBM9475214.1"/>
    </source>
</evidence>
<protein>
    <submittedName>
        <fullName evidence="6">Glycosyltransferase family 4 protein</fullName>
    </submittedName>
</protein>
<keyword evidence="7" id="KW-1185">Reference proteome</keyword>
<reference evidence="6" key="1">
    <citation type="submission" date="2021-01" db="EMBL/GenBank/DDBJ databases">
        <title>KCTC 19127 draft genome.</title>
        <authorList>
            <person name="An D."/>
        </authorList>
    </citation>
    <scope>NUCLEOTIDE SEQUENCE</scope>
    <source>
        <strain evidence="6">KCTC 19127</strain>
    </source>
</reference>
<dbReference type="Pfam" id="PF00534">
    <property type="entry name" value="Glycos_transf_1"/>
    <property type="match status" value="1"/>
</dbReference>
<evidence type="ECO:0000256" key="2">
    <source>
        <dbReference type="ARBA" id="ARBA00022679"/>
    </source>
</evidence>
<evidence type="ECO:0000256" key="3">
    <source>
        <dbReference type="SAM" id="MobiDB-lite"/>
    </source>
</evidence>
<gene>
    <name evidence="6" type="ORF">JL107_02025</name>
</gene>
<dbReference type="Pfam" id="PF13439">
    <property type="entry name" value="Glyco_transf_4"/>
    <property type="match status" value="1"/>
</dbReference>
<dbReference type="InterPro" id="IPR028098">
    <property type="entry name" value="Glyco_trans_4-like_N"/>
</dbReference>